<evidence type="ECO:0000313" key="2">
    <source>
        <dbReference type="Proteomes" id="UP000005239"/>
    </source>
</evidence>
<keyword evidence="2" id="KW-1185">Reference proteome</keyword>
<sequence length="650" mass="76955">MNRYVRTVELAKYTLLSVRIFWTFHASRFIILTSEILRSYFTKTLLHAAGESISFVPANAVRRDNTNLDMDEEKERNLTSHQNVGAIVELINKWKCTLDKLDRMLILCGHYPQRHSESSNSKRDEGKAANNTHKNNTIFQAYYPNLELPINYIDLSENEVHNGILMYYCLSKVEEMALQNVKGYFMFSDDMIFNFWNPLNLNVTQMQHPHYGGIGNWWRDKEFGFNAMKRAIHLFTERRDNNWRLDARFCVELDICYYFAHKAKLFHELFTSMIMGTWGQFYNGSLHGLHPVKLSDLMKIRERAQFCDLVLDEFYRNIFRIGMRAHISFESLHVGKHEELKDWSDGAQSNKSKEWLFPAPSRLSEETRKNGTLINNHKTVVIITNNWNWRNGMGLLKRMYEDNVMYTHFGMLILCGHYPQRHSESSNSKRDEGKAANNTHKNNTIFQAYYPNLELPINYIDLSENEVHNGILMYYCLSKVEEMALQNVKGYFMFSDDMIFNFWNPLNLNVTQMQHPHYGGIGNWWRDKEFGFNAMKRAIHLFTGKYRNNKEVDRLMTKIEGMERRDNNWRLDARFCVELDICYYVRTVTLIFLHVLNRCGDKSRWGQFYNGSLHGLHPVKLSDLMKIRERAQFCDLVLDEFYRNIFRIGM</sequence>
<dbReference type="Proteomes" id="UP000005239">
    <property type="component" value="Unassembled WGS sequence"/>
</dbReference>
<dbReference type="PANTHER" id="PTHR31362">
    <property type="entry name" value="GLYCOSYLTRANSFERASE STELLO1-RELATED"/>
    <property type="match status" value="1"/>
</dbReference>
<dbReference type="InterPro" id="IPR005049">
    <property type="entry name" value="STL-like"/>
</dbReference>
<accession>A0A8R1UWV2</accession>
<dbReference type="OrthoDB" id="5948173at2759"/>
<dbReference type="PANTHER" id="PTHR31362:SF0">
    <property type="entry name" value="EXOSTOSIN DOMAIN-CONTAINING PROTEIN-RELATED"/>
    <property type="match status" value="1"/>
</dbReference>
<name>A0A2A6CQ70_PRIPA</name>
<evidence type="ECO:0000313" key="1">
    <source>
        <dbReference type="EnsemblMetazoa" id="PPA40807.1"/>
    </source>
</evidence>
<dbReference type="AlphaFoldDB" id="A0A2A6CQ70"/>
<dbReference type="Pfam" id="PF03385">
    <property type="entry name" value="STELLO"/>
    <property type="match status" value="3"/>
</dbReference>
<protein>
    <submittedName>
        <fullName evidence="1">Uncharacterized protein</fullName>
    </submittedName>
</protein>
<dbReference type="EnsemblMetazoa" id="PPA40807.1">
    <property type="protein sequence ID" value="PPA40807.1"/>
    <property type="gene ID" value="WBGene00279176"/>
</dbReference>
<gene>
    <name evidence="1" type="primary">WBGene00279176</name>
</gene>
<accession>A0A2A6CQ70</accession>
<reference evidence="2" key="1">
    <citation type="journal article" date="2008" name="Nat. Genet.">
        <title>The Pristionchus pacificus genome provides a unique perspective on nematode lifestyle and parasitism.</title>
        <authorList>
            <person name="Dieterich C."/>
            <person name="Clifton S.W."/>
            <person name="Schuster L.N."/>
            <person name="Chinwalla A."/>
            <person name="Delehaunty K."/>
            <person name="Dinkelacker I."/>
            <person name="Fulton L."/>
            <person name="Fulton R."/>
            <person name="Godfrey J."/>
            <person name="Minx P."/>
            <person name="Mitreva M."/>
            <person name="Roeseler W."/>
            <person name="Tian H."/>
            <person name="Witte H."/>
            <person name="Yang S.P."/>
            <person name="Wilson R.K."/>
            <person name="Sommer R.J."/>
        </authorList>
    </citation>
    <scope>NUCLEOTIDE SEQUENCE [LARGE SCALE GENOMIC DNA]</scope>
    <source>
        <strain evidence="2">PS312</strain>
    </source>
</reference>
<organism evidence="1 2">
    <name type="scientific">Pristionchus pacificus</name>
    <name type="common">Parasitic nematode worm</name>
    <dbReference type="NCBI Taxonomy" id="54126"/>
    <lineage>
        <taxon>Eukaryota</taxon>
        <taxon>Metazoa</taxon>
        <taxon>Ecdysozoa</taxon>
        <taxon>Nematoda</taxon>
        <taxon>Chromadorea</taxon>
        <taxon>Rhabditida</taxon>
        <taxon>Rhabditina</taxon>
        <taxon>Diplogasteromorpha</taxon>
        <taxon>Diplogasteroidea</taxon>
        <taxon>Neodiplogasteridae</taxon>
        <taxon>Pristionchus</taxon>
    </lineage>
</organism>
<reference evidence="1" key="2">
    <citation type="submission" date="2022-06" db="UniProtKB">
        <authorList>
            <consortium name="EnsemblMetazoa"/>
        </authorList>
    </citation>
    <scope>IDENTIFICATION</scope>
    <source>
        <strain evidence="1">PS312</strain>
    </source>
</reference>
<proteinExistence type="predicted"/>